<dbReference type="PANTHER" id="PTHR11439:SF499">
    <property type="entry name" value="PPC DOMAIN-CONTAINING PROTEIN"/>
    <property type="match status" value="1"/>
</dbReference>
<dbReference type="OMA" id="SISICQR"/>
<reference evidence="1" key="1">
    <citation type="submission" date="2025-08" db="UniProtKB">
        <authorList>
            <consortium name="RefSeq"/>
        </authorList>
    </citation>
    <scope>IDENTIFICATION</scope>
</reference>
<name>A0A1S4BAQ9_TOBAC</name>
<dbReference type="SUPFAM" id="SSF56672">
    <property type="entry name" value="DNA/RNA polymerases"/>
    <property type="match status" value="1"/>
</dbReference>
<dbReference type="KEGG" id="nta:107806385"/>
<dbReference type="CDD" id="cd09272">
    <property type="entry name" value="RNase_HI_RT_Ty1"/>
    <property type="match status" value="1"/>
</dbReference>
<accession>A0A1S4BAQ9</accession>
<dbReference type="OrthoDB" id="1301312at2759"/>
<protein>
    <submittedName>
        <fullName evidence="1">Uncharacterized mitochondrial protein AtMg00810-like</fullName>
    </submittedName>
</protein>
<dbReference type="PANTHER" id="PTHR11439">
    <property type="entry name" value="GAG-POL-RELATED RETROTRANSPOSON"/>
    <property type="match status" value="1"/>
</dbReference>
<dbReference type="AlphaFoldDB" id="A0A1S4BAQ9"/>
<sequence>MKDLGELKFFLGIKFERSNKGILMSQRKYALELIFETGLSGAKLVSTPMELYQKLSTIEYDLSFRKGNATADEVLRDPGVYQRLVGKLLYLIMTRPDIAFVVQVLSQFMHCPRISHMEAASRVVRYIKKAPGLGLLMPAKDTKNLTAYCDSDWEACVETRRSVTGYLVKFGNALVSWKSKKQSIVSRSSTEAEFRSMASCAAEVNWFIGLYAELGRKVCLPMKLVCDSKAAIQIAANPIFHERTKHIDIDCHFVREKLCEGMLKTKYVHTEDQLADLLNKCLGKAQQEYLLNNFGLKNVYQSSV</sequence>
<organism evidence="1">
    <name type="scientific">Nicotiana tabacum</name>
    <name type="common">Common tobacco</name>
    <dbReference type="NCBI Taxonomy" id="4097"/>
    <lineage>
        <taxon>Eukaryota</taxon>
        <taxon>Viridiplantae</taxon>
        <taxon>Streptophyta</taxon>
        <taxon>Embryophyta</taxon>
        <taxon>Tracheophyta</taxon>
        <taxon>Spermatophyta</taxon>
        <taxon>Magnoliopsida</taxon>
        <taxon>eudicotyledons</taxon>
        <taxon>Gunneridae</taxon>
        <taxon>Pentapetalae</taxon>
        <taxon>asterids</taxon>
        <taxon>lamiids</taxon>
        <taxon>Solanales</taxon>
        <taxon>Solanaceae</taxon>
        <taxon>Nicotianoideae</taxon>
        <taxon>Nicotianeae</taxon>
        <taxon>Nicotiana</taxon>
    </lineage>
</organism>
<proteinExistence type="predicted"/>
<gene>
    <name evidence="1" type="primary">LOC107806385</name>
</gene>
<evidence type="ECO:0000313" key="1">
    <source>
        <dbReference type="RefSeq" id="XP_016486015.1"/>
    </source>
</evidence>
<dbReference type="RefSeq" id="XP_016486015.1">
    <property type="nucleotide sequence ID" value="XM_016630529.1"/>
</dbReference>
<dbReference type="InterPro" id="IPR043502">
    <property type="entry name" value="DNA/RNA_pol_sf"/>
</dbReference>
<dbReference type="STRING" id="4097.A0A1S4BAQ9"/>
<dbReference type="PaxDb" id="4097-A0A1S4BAQ9"/>